<reference evidence="2 3" key="1">
    <citation type="submission" date="2024-10" db="EMBL/GenBank/DDBJ databases">
        <title>Updated reference genomes for cyclostephanoid diatoms.</title>
        <authorList>
            <person name="Roberts W.R."/>
            <person name="Alverson A.J."/>
        </authorList>
    </citation>
    <scope>NUCLEOTIDE SEQUENCE [LARGE SCALE GENOMIC DNA]</scope>
    <source>
        <strain evidence="2 3">AJA010-31</strain>
    </source>
</reference>
<feature type="compositionally biased region" description="Polar residues" evidence="1">
    <location>
        <begin position="191"/>
        <end position="201"/>
    </location>
</feature>
<protein>
    <submittedName>
        <fullName evidence="2">Uncharacterized protein</fullName>
    </submittedName>
</protein>
<dbReference type="EMBL" id="JALLPJ020000144">
    <property type="protein sequence ID" value="KAL3801193.1"/>
    <property type="molecule type" value="Genomic_DNA"/>
</dbReference>
<sequence>MALAFRVNQPTDLAVVLGAHDIFISILNELRPEFPQEEMKETYTAPFVFLHGKYKRPDDKGGWLIFTPLLPWTHEVHHVAVDELKRIGMKNVSVEKSVEGCQHTLKHRDDTVSIFTTHGGYPLLEDIGPDLDERAVRITCDTLGWKVPIDWKEKRKEFSRMSSAISAVDFIALCNKEKCAGNKNADEDNQTNDNGGETANF</sequence>
<evidence type="ECO:0000313" key="2">
    <source>
        <dbReference type="EMBL" id="KAL3801193.1"/>
    </source>
</evidence>
<accession>A0ABD3QM88</accession>
<proteinExistence type="predicted"/>
<organism evidence="2 3">
    <name type="scientific">Cyclotella atomus</name>
    <dbReference type="NCBI Taxonomy" id="382360"/>
    <lineage>
        <taxon>Eukaryota</taxon>
        <taxon>Sar</taxon>
        <taxon>Stramenopiles</taxon>
        <taxon>Ochrophyta</taxon>
        <taxon>Bacillariophyta</taxon>
        <taxon>Coscinodiscophyceae</taxon>
        <taxon>Thalassiosirophycidae</taxon>
        <taxon>Stephanodiscales</taxon>
        <taxon>Stephanodiscaceae</taxon>
        <taxon>Cyclotella</taxon>
    </lineage>
</organism>
<name>A0ABD3QM88_9STRA</name>
<dbReference type="AlphaFoldDB" id="A0ABD3QM88"/>
<evidence type="ECO:0000313" key="3">
    <source>
        <dbReference type="Proteomes" id="UP001530400"/>
    </source>
</evidence>
<dbReference type="Proteomes" id="UP001530400">
    <property type="component" value="Unassembled WGS sequence"/>
</dbReference>
<feature type="region of interest" description="Disordered" evidence="1">
    <location>
        <begin position="182"/>
        <end position="201"/>
    </location>
</feature>
<keyword evidence="3" id="KW-1185">Reference proteome</keyword>
<comment type="caution">
    <text evidence="2">The sequence shown here is derived from an EMBL/GenBank/DDBJ whole genome shotgun (WGS) entry which is preliminary data.</text>
</comment>
<gene>
    <name evidence="2" type="ORF">ACHAWO_002764</name>
</gene>
<evidence type="ECO:0000256" key="1">
    <source>
        <dbReference type="SAM" id="MobiDB-lite"/>
    </source>
</evidence>